<reference evidence="7" key="1">
    <citation type="journal article" date="2016" name="Genome Announc.">
        <title>Draft Genome Sequences of Five Rapidly Growing Mycobacterium Species, M. thermoresistibile, M. fortuitum subsp. acetamidolyticum, M. canariasense, M. brisbanense, and M. novocastrense.</title>
        <authorList>
            <person name="Katahira K."/>
            <person name="Ogura Y."/>
            <person name="Gotoh Y."/>
            <person name="Hayashi T."/>
        </authorList>
    </citation>
    <scope>NUCLEOTIDE SEQUENCE [LARGE SCALE GENOMIC DNA]</scope>
    <source>
        <strain evidence="7">JCM15298</strain>
    </source>
</reference>
<gene>
    <name evidence="6" type="ORF">RMCC_3330</name>
</gene>
<evidence type="ECO:0000313" key="6">
    <source>
        <dbReference type="EMBL" id="GAS96364.1"/>
    </source>
</evidence>
<dbReference type="SUPFAM" id="SSF46689">
    <property type="entry name" value="Homeodomain-like"/>
    <property type="match status" value="1"/>
</dbReference>
<dbReference type="PROSITE" id="PS50977">
    <property type="entry name" value="HTH_TETR_2"/>
    <property type="match status" value="1"/>
</dbReference>
<evidence type="ECO:0000256" key="4">
    <source>
        <dbReference type="PROSITE-ProRule" id="PRU00335"/>
    </source>
</evidence>
<dbReference type="InterPro" id="IPR009057">
    <property type="entry name" value="Homeodomain-like_sf"/>
</dbReference>
<dbReference type="GO" id="GO:0000976">
    <property type="term" value="F:transcription cis-regulatory region binding"/>
    <property type="evidence" value="ECO:0007669"/>
    <property type="project" value="TreeGrafter"/>
</dbReference>
<keyword evidence="2 4" id="KW-0238">DNA-binding</keyword>
<proteinExistence type="predicted"/>
<dbReference type="OrthoDB" id="3212503at2"/>
<dbReference type="AlphaFoldDB" id="A0A117IAH0"/>
<keyword evidence="1" id="KW-0805">Transcription regulation</keyword>
<accession>A0A117IAH0</accession>
<reference evidence="7" key="2">
    <citation type="submission" date="2016-02" db="EMBL/GenBank/DDBJ databases">
        <title>Draft genome sequence of five rapidly growing Mycobacterium species.</title>
        <authorList>
            <person name="Katahira K."/>
            <person name="Gotou Y."/>
            <person name="Iida K."/>
            <person name="Ogura Y."/>
            <person name="Hayashi T."/>
        </authorList>
    </citation>
    <scope>NUCLEOTIDE SEQUENCE [LARGE SCALE GENOMIC DNA]</scope>
    <source>
        <strain evidence="7">JCM15298</strain>
    </source>
</reference>
<organism evidence="6 7">
    <name type="scientific">Mycolicibacterium canariasense</name>
    <name type="common">Mycobacterium canariasense</name>
    <dbReference type="NCBI Taxonomy" id="228230"/>
    <lineage>
        <taxon>Bacteria</taxon>
        <taxon>Bacillati</taxon>
        <taxon>Actinomycetota</taxon>
        <taxon>Actinomycetes</taxon>
        <taxon>Mycobacteriales</taxon>
        <taxon>Mycobacteriaceae</taxon>
        <taxon>Mycolicibacterium</taxon>
    </lineage>
</organism>
<keyword evidence="7" id="KW-1185">Reference proteome</keyword>
<evidence type="ECO:0000256" key="1">
    <source>
        <dbReference type="ARBA" id="ARBA00023015"/>
    </source>
</evidence>
<sequence length="198" mass="22032">MGRKGWGGAPPTDDAEARKRIIDATRAMIDERGAGRTALADVSEALGITRRTIYRYFTGTEELFTAVAEVSLEGFVAQVGIRTANLSATDQLVEVVAYIIERLPHEPLLELLLDSDRTSSFSRGMLTADVIARCRTMLRHTHIDWAAMGYDDDTLDELVEFLLRNIQSMIVAPTDPPRTGARLRAYLRRWIGPALKVT</sequence>
<dbReference type="Proteomes" id="UP000069443">
    <property type="component" value="Unassembled WGS sequence"/>
</dbReference>
<protein>
    <submittedName>
        <fullName evidence="6">Transcriptional regulator</fullName>
    </submittedName>
</protein>
<dbReference type="InterPro" id="IPR001647">
    <property type="entry name" value="HTH_TetR"/>
</dbReference>
<dbReference type="Gene3D" id="1.10.357.10">
    <property type="entry name" value="Tetracycline Repressor, domain 2"/>
    <property type="match status" value="1"/>
</dbReference>
<evidence type="ECO:0000313" key="7">
    <source>
        <dbReference type="Proteomes" id="UP000069443"/>
    </source>
</evidence>
<keyword evidence="3" id="KW-0804">Transcription</keyword>
<dbReference type="PANTHER" id="PTHR30055:SF234">
    <property type="entry name" value="HTH-TYPE TRANSCRIPTIONAL REGULATOR BETI"/>
    <property type="match status" value="1"/>
</dbReference>
<dbReference type="RefSeq" id="WP_062657407.1">
    <property type="nucleotide sequence ID" value="NZ_BCSY01000049.1"/>
</dbReference>
<evidence type="ECO:0000256" key="2">
    <source>
        <dbReference type="ARBA" id="ARBA00023125"/>
    </source>
</evidence>
<comment type="caution">
    <text evidence="6">The sequence shown here is derived from an EMBL/GenBank/DDBJ whole genome shotgun (WGS) entry which is preliminary data.</text>
</comment>
<dbReference type="InterPro" id="IPR050109">
    <property type="entry name" value="HTH-type_TetR-like_transc_reg"/>
</dbReference>
<name>A0A117IAH0_MYCCR</name>
<dbReference type="PRINTS" id="PR00455">
    <property type="entry name" value="HTHTETR"/>
</dbReference>
<dbReference type="STRING" id="228230.RMCC_3330"/>
<dbReference type="PANTHER" id="PTHR30055">
    <property type="entry name" value="HTH-TYPE TRANSCRIPTIONAL REGULATOR RUTR"/>
    <property type="match status" value="1"/>
</dbReference>
<dbReference type="GO" id="GO:0003700">
    <property type="term" value="F:DNA-binding transcription factor activity"/>
    <property type="evidence" value="ECO:0007669"/>
    <property type="project" value="TreeGrafter"/>
</dbReference>
<evidence type="ECO:0000256" key="3">
    <source>
        <dbReference type="ARBA" id="ARBA00023163"/>
    </source>
</evidence>
<dbReference type="Pfam" id="PF00440">
    <property type="entry name" value="TetR_N"/>
    <property type="match status" value="1"/>
</dbReference>
<dbReference type="EMBL" id="BCSY01000049">
    <property type="protein sequence ID" value="GAS96364.1"/>
    <property type="molecule type" value="Genomic_DNA"/>
</dbReference>
<feature type="domain" description="HTH tetR-type" evidence="5">
    <location>
        <begin position="15"/>
        <end position="75"/>
    </location>
</feature>
<feature type="DNA-binding region" description="H-T-H motif" evidence="4">
    <location>
        <begin position="38"/>
        <end position="57"/>
    </location>
</feature>
<evidence type="ECO:0000259" key="5">
    <source>
        <dbReference type="PROSITE" id="PS50977"/>
    </source>
</evidence>